<dbReference type="Pfam" id="PF12146">
    <property type="entry name" value="Hydrolase_4"/>
    <property type="match status" value="1"/>
</dbReference>
<protein>
    <submittedName>
        <fullName evidence="2">Alpha/beta hydrolase fold</fullName>
    </submittedName>
</protein>
<organism evidence="2 3">
    <name type="scientific">Lucifera butyrica</name>
    <dbReference type="NCBI Taxonomy" id="1351585"/>
    <lineage>
        <taxon>Bacteria</taxon>
        <taxon>Bacillati</taxon>
        <taxon>Bacillota</taxon>
        <taxon>Negativicutes</taxon>
        <taxon>Veillonellales</taxon>
        <taxon>Veillonellaceae</taxon>
        <taxon>Lucifera</taxon>
    </lineage>
</organism>
<dbReference type="Gene3D" id="1.10.10.800">
    <property type="match status" value="1"/>
</dbReference>
<dbReference type="InterPro" id="IPR051411">
    <property type="entry name" value="Polyketide_trans_af380"/>
</dbReference>
<dbReference type="GO" id="GO:0016787">
    <property type="term" value="F:hydrolase activity"/>
    <property type="evidence" value="ECO:0007669"/>
    <property type="project" value="UniProtKB-KW"/>
</dbReference>
<gene>
    <name evidence="2" type="ORF">LUCI_3879</name>
</gene>
<dbReference type="SUPFAM" id="SSF53474">
    <property type="entry name" value="alpha/beta-Hydrolases"/>
    <property type="match status" value="1"/>
</dbReference>
<evidence type="ECO:0000313" key="3">
    <source>
        <dbReference type="Proteomes" id="UP000277811"/>
    </source>
</evidence>
<dbReference type="RefSeq" id="WP_207858077.1">
    <property type="nucleotide sequence ID" value="NZ_UPPP01000094.1"/>
</dbReference>
<dbReference type="PANTHER" id="PTHR47751:SF1">
    <property type="entry name" value="SUPERFAMILY HYDROLASE, PUTATIVE (AFU_ORTHOLOGUE AFUA_2G16580)-RELATED"/>
    <property type="match status" value="1"/>
</dbReference>
<dbReference type="PANTHER" id="PTHR47751">
    <property type="entry name" value="SUPERFAMILY HYDROLASE, PUTATIVE (AFU_ORTHOLOGUE AFUA_2G16580)-RELATED"/>
    <property type="match status" value="1"/>
</dbReference>
<keyword evidence="2" id="KW-0378">Hydrolase</keyword>
<feature type="domain" description="Serine aminopeptidase S33" evidence="1">
    <location>
        <begin position="100"/>
        <end position="325"/>
    </location>
</feature>
<dbReference type="EMBL" id="UPPP01000094">
    <property type="protein sequence ID" value="VBB08601.1"/>
    <property type="molecule type" value="Genomic_DNA"/>
</dbReference>
<name>A0A498RAY9_9FIRM</name>
<dbReference type="AlphaFoldDB" id="A0A498RAY9"/>
<dbReference type="InterPro" id="IPR022742">
    <property type="entry name" value="Hydrolase_4"/>
</dbReference>
<dbReference type="Proteomes" id="UP000277811">
    <property type="component" value="Unassembled WGS sequence"/>
</dbReference>
<sequence>MKKISRRKAIKSIGAGLLGLAGIAGLWTREGIRVEARSHLGNGMKGRDEMEKKVFFNNNQIKMAGILFLPDDFNEAKKYPALVISAPAGAVKEQSPSLYGKKMAQKGFLALAFDTSHQGESGGEPRYLENPTERVEDIRCAVDYLTTLPYVDIERIGALGICSGGGYVVNAAMTERRIKAVAGVSLSDPGSWIRDGLDGKTPVEEQIKLLESVGKQRTAEANGAKPVYGPYVPDVVTEDMPVVLKEANNYYRTPRAQHPNSENRVLMTSLDKLIAFSTFTLTESLLTQPLLLVAGSKADTIGYSEKLYERVKCKKEMFKIEGATHVDLYDIPKYVDQAINKLDGFFAKNL</sequence>
<reference evidence="2 3" key="1">
    <citation type="submission" date="2018-06" db="EMBL/GenBank/DDBJ databases">
        <authorList>
            <person name="Strepis N."/>
        </authorList>
    </citation>
    <scope>NUCLEOTIDE SEQUENCE [LARGE SCALE GENOMIC DNA]</scope>
    <source>
        <strain evidence="2">LUCI</strain>
    </source>
</reference>
<dbReference type="InterPro" id="IPR029058">
    <property type="entry name" value="AB_hydrolase_fold"/>
</dbReference>
<dbReference type="InterPro" id="IPR006311">
    <property type="entry name" value="TAT_signal"/>
</dbReference>
<evidence type="ECO:0000259" key="1">
    <source>
        <dbReference type="Pfam" id="PF12146"/>
    </source>
</evidence>
<evidence type="ECO:0000313" key="2">
    <source>
        <dbReference type="EMBL" id="VBB08601.1"/>
    </source>
</evidence>
<dbReference type="PROSITE" id="PS51318">
    <property type="entry name" value="TAT"/>
    <property type="match status" value="1"/>
</dbReference>
<keyword evidence="3" id="KW-1185">Reference proteome</keyword>
<dbReference type="Gene3D" id="3.40.50.1820">
    <property type="entry name" value="alpha/beta hydrolase"/>
    <property type="match status" value="1"/>
</dbReference>
<proteinExistence type="predicted"/>
<accession>A0A498RAY9</accession>